<dbReference type="PANTHER" id="PTHR43072:SF23">
    <property type="entry name" value="UPF0039 PROTEIN C11D3.02C"/>
    <property type="match status" value="1"/>
</dbReference>
<keyword evidence="5" id="KW-1185">Reference proteome</keyword>
<evidence type="ECO:0000256" key="2">
    <source>
        <dbReference type="ARBA" id="ARBA00023315"/>
    </source>
</evidence>
<dbReference type="Pfam" id="PF00583">
    <property type="entry name" value="Acetyltransf_1"/>
    <property type="match status" value="1"/>
</dbReference>
<keyword evidence="1" id="KW-0808">Transferase</keyword>
<proteinExistence type="predicted"/>
<dbReference type="EMBL" id="JAGSOJ010000001">
    <property type="protein sequence ID" value="MCM1989527.1"/>
    <property type="molecule type" value="Genomic_DNA"/>
</dbReference>
<feature type="domain" description="N-acetyltransferase" evidence="3">
    <location>
        <begin position="5"/>
        <end position="167"/>
    </location>
</feature>
<reference evidence="4" key="1">
    <citation type="journal article" date="2021" name="mSystems">
        <title>Bacteria and Archaea Synergistically Convert Glycine Betaine to Biogenic Methane in the Formosa Cold Seep of the South China Sea.</title>
        <authorList>
            <person name="Li L."/>
            <person name="Zhang W."/>
            <person name="Zhang S."/>
            <person name="Song L."/>
            <person name="Sun Q."/>
            <person name="Zhang H."/>
            <person name="Xiang H."/>
            <person name="Dong X."/>
        </authorList>
    </citation>
    <scope>NUCLEOTIDE SEQUENCE</scope>
    <source>
        <strain evidence="4">ZWT</strain>
    </source>
</reference>
<evidence type="ECO:0000259" key="3">
    <source>
        <dbReference type="PROSITE" id="PS51186"/>
    </source>
</evidence>
<gene>
    <name evidence="4" type="ORF">KDK92_07220</name>
</gene>
<dbReference type="Gene3D" id="3.40.630.30">
    <property type="match status" value="1"/>
</dbReference>
<dbReference type="PROSITE" id="PS51186">
    <property type="entry name" value="GNAT"/>
    <property type="match status" value="1"/>
</dbReference>
<evidence type="ECO:0000313" key="4">
    <source>
        <dbReference type="EMBL" id="MCM1989527.1"/>
    </source>
</evidence>
<protein>
    <submittedName>
        <fullName evidence="4">N-acetyltransferase</fullName>
    </submittedName>
</protein>
<evidence type="ECO:0000256" key="1">
    <source>
        <dbReference type="ARBA" id="ARBA00022679"/>
    </source>
</evidence>
<reference evidence="4" key="2">
    <citation type="submission" date="2021-04" db="EMBL/GenBank/DDBJ databases">
        <authorList>
            <person name="Dong X."/>
        </authorList>
    </citation>
    <scope>NUCLEOTIDE SEQUENCE</scope>
    <source>
        <strain evidence="4">ZWT</strain>
    </source>
</reference>
<dbReference type="InterPro" id="IPR000182">
    <property type="entry name" value="GNAT_dom"/>
</dbReference>
<organism evidence="4 5">
    <name type="scientific">Oceanirhabdus seepicola</name>
    <dbReference type="NCBI Taxonomy" id="2828781"/>
    <lineage>
        <taxon>Bacteria</taxon>
        <taxon>Bacillati</taxon>
        <taxon>Bacillota</taxon>
        <taxon>Clostridia</taxon>
        <taxon>Eubacteriales</taxon>
        <taxon>Clostridiaceae</taxon>
        <taxon>Oceanirhabdus</taxon>
    </lineage>
</organism>
<dbReference type="AlphaFoldDB" id="A0A9J6NYC7"/>
<dbReference type="CDD" id="cd04301">
    <property type="entry name" value="NAT_SF"/>
    <property type="match status" value="1"/>
</dbReference>
<dbReference type="Proteomes" id="UP001056429">
    <property type="component" value="Unassembled WGS sequence"/>
</dbReference>
<dbReference type="GO" id="GO:0016747">
    <property type="term" value="F:acyltransferase activity, transferring groups other than amino-acyl groups"/>
    <property type="evidence" value="ECO:0007669"/>
    <property type="project" value="InterPro"/>
</dbReference>
<name>A0A9J6NYC7_9CLOT</name>
<accession>A0A9J6NYC7</accession>
<dbReference type="InterPro" id="IPR016181">
    <property type="entry name" value="Acyl_CoA_acyltransferase"/>
</dbReference>
<evidence type="ECO:0000313" key="5">
    <source>
        <dbReference type="Proteomes" id="UP001056429"/>
    </source>
</evidence>
<keyword evidence="2" id="KW-0012">Acyltransferase</keyword>
<comment type="caution">
    <text evidence="4">The sequence shown here is derived from an EMBL/GenBank/DDBJ whole genome shotgun (WGS) entry which is preliminary data.</text>
</comment>
<dbReference type="SUPFAM" id="SSF55729">
    <property type="entry name" value="Acyl-CoA N-acyltransferases (Nat)"/>
    <property type="match status" value="1"/>
</dbReference>
<sequence>MSENVKIRFATMEDLEGIVKIYNQAIETKRATADLEKITTEDRKQWMIDHKSDTYPVYIAEIDGEVAGWCSISPYRAGRRALARTAEISYYIDFNHHRKGIASKLVEHALGDCERLNIKNLFAFILSVNERSINLLKKYGFEQWGYMPEAADLDGTICGHCLIGKQV</sequence>
<dbReference type="PANTHER" id="PTHR43072">
    <property type="entry name" value="N-ACETYLTRANSFERASE"/>
    <property type="match status" value="1"/>
</dbReference>
<dbReference type="RefSeq" id="WP_250858520.1">
    <property type="nucleotide sequence ID" value="NZ_JAGSOJ010000001.1"/>
</dbReference>